<dbReference type="PROSITE" id="PS50089">
    <property type="entry name" value="ZF_RING_2"/>
    <property type="match status" value="1"/>
</dbReference>
<dbReference type="InterPro" id="IPR001841">
    <property type="entry name" value="Znf_RING"/>
</dbReference>
<dbReference type="Proteomes" id="UP001189429">
    <property type="component" value="Unassembled WGS sequence"/>
</dbReference>
<reference evidence="6" key="1">
    <citation type="submission" date="2023-10" db="EMBL/GenBank/DDBJ databases">
        <authorList>
            <person name="Chen Y."/>
            <person name="Shah S."/>
            <person name="Dougan E. K."/>
            <person name="Thang M."/>
            <person name="Chan C."/>
        </authorList>
    </citation>
    <scope>NUCLEOTIDE SEQUENCE [LARGE SCALE GENOMIC DNA]</scope>
</reference>
<accession>A0ABN9TL19</accession>
<keyword evidence="7" id="KW-1185">Reference proteome</keyword>
<dbReference type="PANTHER" id="PTHR15710">
    <property type="entry name" value="E3 UBIQUITIN-PROTEIN LIGASE PRAJA"/>
    <property type="match status" value="1"/>
</dbReference>
<dbReference type="Gene3D" id="3.30.40.10">
    <property type="entry name" value="Zinc/RING finger domain, C3HC4 (zinc finger)"/>
    <property type="match status" value="1"/>
</dbReference>
<gene>
    <name evidence="6" type="ORF">PCOR1329_LOCUS40132</name>
</gene>
<evidence type="ECO:0000313" key="6">
    <source>
        <dbReference type="EMBL" id="CAK0846685.1"/>
    </source>
</evidence>
<evidence type="ECO:0000256" key="1">
    <source>
        <dbReference type="ARBA" id="ARBA00022723"/>
    </source>
</evidence>
<keyword evidence="3" id="KW-0862">Zinc</keyword>
<dbReference type="SUPFAM" id="SSF57850">
    <property type="entry name" value="RING/U-box"/>
    <property type="match status" value="1"/>
</dbReference>
<protein>
    <recommendedName>
        <fullName evidence="5">RING-type domain-containing protein</fullName>
    </recommendedName>
</protein>
<proteinExistence type="predicted"/>
<evidence type="ECO:0000256" key="3">
    <source>
        <dbReference type="ARBA" id="ARBA00022833"/>
    </source>
</evidence>
<evidence type="ECO:0000259" key="5">
    <source>
        <dbReference type="PROSITE" id="PS50089"/>
    </source>
</evidence>
<keyword evidence="2 4" id="KW-0863">Zinc-finger</keyword>
<dbReference type="SMART" id="SM00184">
    <property type="entry name" value="RING"/>
    <property type="match status" value="1"/>
</dbReference>
<evidence type="ECO:0000313" key="7">
    <source>
        <dbReference type="Proteomes" id="UP001189429"/>
    </source>
</evidence>
<name>A0ABN9TL19_9DINO</name>
<evidence type="ECO:0000256" key="4">
    <source>
        <dbReference type="PROSITE-ProRule" id="PRU00175"/>
    </source>
</evidence>
<dbReference type="EMBL" id="CAUYUJ010014838">
    <property type="protein sequence ID" value="CAK0846685.1"/>
    <property type="molecule type" value="Genomic_DNA"/>
</dbReference>
<comment type="caution">
    <text evidence="6">The sequence shown here is derived from an EMBL/GenBank/DDBJ whole genome shotgun (WGS) entry which is preliminary data.</text>
</comment>
<feature type="domain" description="RING-type" evidence="5">
    <location>
        <begin position="738"/>
        <end position="786"/>
    </location>
</feature>
<dbReference type="Pfam" id="PF13639">
    <property type="entry name" value="zf-RING_2"/>
    <property type="match status" value="1"/>
</dbReference>
<organism evidence="6 7">
    <name type="scientific">Prorocentrum cordatum</name>
    <dbReference type="NCBI Taxonomy" id="2364126"/>
    <lineage>
        <taxon>Eukaryota</taxon>
        <taxon>Sar</taxon>
        <taxon>Alveolata</taxon>
        <taxon>Dinophyceae</taxon>
        <taxon>Prorocentrales</taxon>
        <taxon>Prorocentraceae</taxon>
        <taxon>Prorocentrum</taxon>
    </lineage>
</organism>
<sequence>MTVHNNPEANDLPILQCSAEFLSMSRPVCEGAGLLQWVVNRDSFAEWASTAYNNIMDDHEFGECEHDEQPGKAAFNVRLMLPHMGMGVREISATAVLKLDVVEDGVSDVTPSSRIPLVLEDAVYVRREELAHMGECRETWDQCGTFEPSAGFPETEESQRLGLQYLSRAEKGGSDIRLDCGLPYRARGCPRSSLDPSARRWRAVLSMAWPRERRAHINARELQAALAALRWRARACALHGSRWLHLVDSQVVAAIVAKCRSSSRRLQPALKGWMAMAIAADTYPLIGYVVSEDNPADEPSRKLWRGSRLRGRDAGPAVARPDRRHAAAIRELLGHYGVSPQDTGVLGDDGEDADSPAANYLKAKWREGAGIALANSTVVAVVFAVPKLRRRLDLSWALLKALRRAEPARRALPFAPEIVGAMAGPAAEAAAFDVGCLLLISFEGLLRGGEGFALRGEDVLDGREVIVLRICTSKTTAGKDSAQAVVIRSRVTKEMLRLVVEHRRQTEPLSWRSPAQLESARAALARGLRLPGRWAPFVTARTYIDGAVADLAKVRPQDQAASAVQYGLALCTVEQVLQNRHAQPPASTLGRKRPEHFTIRLHKGASDALGASLGSVPTGAVVYCVEEGHVLDRWNKENPDAAVRPGFVIEQVNGVGGYWPLLEELRRSGPLEVRVSTVPPQAAGPNWFEDIATMGKTFELASDKSPFMVRLPSVASQDEKVFTSFPSVVACAAGIDQCAICLEGVGPDEVLTELPCKHAFHPLCAARWLARSDSRCASKSHSCPLCCRKMVNTRDGVVAVDAETS</sequence>
<dbReference type="InterPro" id="IPR013083">
    <property type="entry name" value="Znf_RING/FYVE/PHD"/>
</dbReference>
<keyword evidence="1" id="KW-0479">Metal-binding</keyword>
<evidence type="ECO:0000256" key="2">
    <source>
        <dbReference type="ARBA" id="ARBA00022771"/>
    </source>
</evidence>